<keyword evidence="1" id="KW-0812">Transmembrane</keyword>
<gene>
    <name evidence="2" type="ORF">CQU01_09150</name>
</gene>
<accession>A0A511UVR5</accession>
<organism evidence="2 3">
    <name type="scientific">Cerasibacillus quisquiliarum</name>
    <dbReference type="NCBI Taxonomy" id="227865"/>
    <lineage>
        <taxon>Bacteria</taxon>
        <taxon>Bacillati</taxon>
        <taxon>Bacillota</taxon>
        <taxon>Bacilli</taxon>
        <taxon>Bacillales</taxon>
        <taxon>Bacillaceae</taxon>
        <taxon>Cerasibacillus</taxon>
    </lineage>
</organism>
<protein>
    <submittedName>
        <fullName evidence="2">Uncharacterized protein</fullName>
    </submittedName>
</protein>
<evidence type="ECO:0000313" key="3">
    <source>
        <dbReference type="Proteomes" id="UP000321491"/>
    </source>
</evidence>
<sequence>MYALKQWVIFLLQTIIKGITELLKFLFINLEKYIQRFFR</sequence>
<dbReference type="Proteomes" id="UP000321491">
    <property type="component" value="Unassembled WGS sequence"/>
</dbReference>
<feature type="transmembrane region" description="Helical" evidence="1">
    <location>
        <begin position="6"/>
        <end position="30"/>
    </location>
</feature>
<dbReference type="EMBL" id="BJXW01000009">
    <property type="protein sequence ID" value="GEN30677.1"/>
    <property type="molecule type" value="Genomic_DNA"/>
</dbReference>
<keyword evidence="1" id="KW-1133">Transmembrane helix</keyword>
<name>A0A511UVR5_9BACI</name>
<dbReference type="AlphaFoldDB" id="A0A511UVR5"/>
<comment type="caution">
    <text evidence="2">The sequence shown here is derived from an EMBL/GenBank/DDBJ whole genome shotgun (WGS) entry which is preliminary data.</text>
</comment>
<keyword evidence="3" id="KW-1185">Reference proteome</keyword>
<reference evidence="2 3" key="1">
    <citation type="submission" date="2019-07" db="EMBL/GenBank/DDBJ databases">
        <title>Whole genome shotgun sequence of Cerasibacillus quisquiliarum NBRC 102429.</title>
        <authorList>
            <person name="Hosoyama A."/>
            <person name="Uohara A."/>
            <person name="Ohji S."/>
            <person name="Ichikawa N."/>
        </authorList>
    </citation>
    <scope>NUCLEOTIDE SEQUENCE [LARGE SCALE GENOMIC DNA]</scope>
    <source>
        <strain evidence="2 3">NBRC 102429</strain>
    </source>
</reference>
<keyword evidence="1" id="KW-0472">Membrane</keyword>
<evidence type="ECO:0000256" key="1">
    <source>
        <dbReference type="SAM" id="Phobius"/>
    </source>
</evidence>
<proteinExistence type="predicted"/>
<evidence type="ECO:0000313" key="2">
    <source>
        <dbReference type="EMBL" id="GEN30677.1"/>
    </source>
</evidence>